<evidence type="ECO:0000313" key="3">
    <source>
        <dbReference type="Proteomes" id="UP000002724"/>
    </source>
</evidence>
<dbReference type="OrthoDB" id="9801704at2"/>
<organism evidence="2 3">
    <name type="scientific">Pelodictyon phaeoclathratiforme (strain DSM 5477 / BU-1)</name>
    <dbReference type="NCBI Taxonomy" id="324925"/>
    <lineage>
        <taxon>Bacteria</taxon>
        <taxon>Pseudomonadati</taxon>
        <taxon>Chlorobiota</taxon>
        <taxon>Chlorobiia</taxon>
        <taxon>Chlorobiales</taxon>
        <taxon>Chlorobiaceae</taxon>
        <taxon>Chlorobium/Pelodictyon group</taxon>
        <taxon>Pelodictyon</taxon>
    </lineage>
</organism>
<feature type="domain" description="DUF2281" evidence="1">
    <location>
        <begin position="37"/>
        <end position="71"/>
    </location>
</feature>
<gene>
    <name evidence="2" type="ordered locus">Ppha_1409</name>
</gene>
<dbReference type="EMBL" id="CP001110">
    <property type="protein sequence ID" value="ACF43671.1"/>
    <property type="molecule type" value="Genomic_DNA"/>
</dbReference>
<proteinExistence type="predicted"/>
<sequence>MQHAIITKGRLLSPRSIILEEDIPCIEDSFEIIIINETTVKERSSREVGTLKGKIHIKDDFDEPLEDFREYME</sequence>
<name>B4S9X5_PELPB</name>
<accession>B4S9X5</accession>
<dbReference type="STRING" id="324925.Ppha_1409"/>
<protein>
    <recommendedName>
        <fullName evidence="1">DUF2281 domain-containing protein</fullName>
    </recommendedName>
</protein>
<dbReference type="InterPro" id="IPR018739">
    <property type="entry name" value="DUF2281"/>
</dbReference>
<dbReference type="Pfam" id="PF10047">
    <property type="entry name" value="DUF2281"/>
    <property type="match status" value="1"/>
</dbReference>
<evidence type="ECO:0000259" key="1">
    <source>
        <dbReference type="Pfam" id="PF10047"/>
    </source>
</evidence>
<keyword evidence="3" id="KW-1185">Reference proteome</keyword>
<dbReference type="AlphaFoldDB" id="B4S9X5"/>
<dbReference type="KEGG" id="pph:Ppha_1409"/>
<dbReference type="RefSeq" id="WP_012508161.1">
    <property type="nucleotide sequence ID" value="NC_011060.1"/>
</dbReference>
<dbReference type="Proteomes" id="UP000002724">
    <property type="component" value="Chromosome"/>
</dbReference>
<reference evidence="2 3" key="1">
    <citation type="submission" date="2008-06" db="EMBL/GenBank/DDBJ databases">
        <title>Complete sequence of Pelodictyon phaeoclathratiforme BU-1.</title>
        <authorList>
            <consortium name="US DOE Joint Genome Institute"/>
            <person name="Lucas S."/>
            <person name="Copeland A."/>
            <person name="Lapidus A."/>
            <person name="Glavina del Rio T."/>
            <person name="Dalin E."/>
            <person name="Tice H."/>
            <person name="Bruce D."/>
            <person name="Goodwin L."/>
            <person name="Pitluck S."/>
            <person name="Schmutz J."/>
            <person name="Larimer F."/>
            <person name="Land M."/>
            <person name="Hauser L."/>
            <person name="Kyrpides N."/>
            <person name="Mikhailova N."/>
            <person name="Liu Z."/>
            <person name="Li T."/>
            <person name="Zhao F."/>
            <person name="Overmann J."/>
            <person name="Bryant D.A."/>
            <person name="Richardson P."/>
        </authorList>
    </citation>
    <scope>NUCLEOTIDE SEQUENCE [LARGE SCALE GENOMIC DNA]</scope>
    <source>
        <strain evidence="3">DSM 5477 / BU-1</strain>
    </source>
</reference>
<evidence type="ECO:0000313" key="2">
    <source>
        <dbReference type="EMBL" id="ACF43671.1"/>
    </source>
</evidence>
<dbReference type="HOGENOM" id="CLU_2701511_0_0_10"/>